<feature type="domain" description="VTT" evidence="7">
    <location>
        <begin position="82"/>
        <end position="195"/>
    </location>
</feature>
<feature type="transmembrane region" description="Helical" evidence="6">
    <location>
        <begin position="91"/>
        <end position="117"/>
    </location>
</feature>
<evidence type="ECO:0000256" key="3">
    <source>
        <dbReference type="ARBA" id="ARBA00022692"/>
    </source>
</evidence>
<dbReference type="PANTHER" id="PTHR12677">
    <property type="entry name" value="GOLGI APPARATUS MEMBRANE PROTEIN TVP38-RELATED"/>
    <property type="match status" value="1"/>
</dbReference>
<keyword evidence="3 6" id="KW-0812">Transmembrane</keyword>
<sequence>MGRSKNVGATPTRWRGRLIPVGLVMILIAAFFIFDAGRFLSYEALCRNHEALESFTRQNFIQAAAIYILIYIAVVAASVPGATVLTVGAGFLFGSLVATGLTLIGATIGATLIFLIARTALGDILRRRGGGRVDALLSGFRENAFSYLLFLRLVPLFPFFVVNIAPAFAGVPLRVYVVTTLLGILPGTFVYAQVGTGLGSVFGDCGDFDLGDVLTPEILIALVGLGILSMIPVAVKHIRRRRPPAGDAR</sequence>
<evidence type="ECO:0000259" key="7">
    <source>
        <dbReference type="Pfam" id="PF09335"/>
    </source>
</evidence>
<evidence type="ECO:0000313" key="8">
    <source>
        <dbReference type="EMBL" id="NMM43730.1"/>
    </source>
</evidence>
<dbReference type="InterPro" id="IPR015414">
    <property type="entry name" value="TMEM64"/>
</dbReference>
<dbReference type="PANTHER" id="PTHR12677:SF59">
    <property type="entry name" value="GOLGI APPARATUS MEMBRANE PROTEIN TVP38-RELATED"/>
    <property type="match status" value="1"/>
</dbReference>
<keyword evidence="2 6" id="KW-1003">Cell membrane</keyword>
<feature type="transmembrane region" description="Helical" evidence="6">
    <location>
        <begin position="60"/>
        <end position="79"/>
    </location>
</feature>
<evidence type="ECO:0000256" key="6">
    <source>
        <dbReference type="RuleBase" id="RU366058"/>
    </source>
</evidence>
<gene>
    <name evidence="8" type="ORF">HH303_04525</name>
</gene>
<evidence type="ECO:0000256" key="4">
    <source>
        <dbReference type="ARBA" id="ARBA00022989"/>
    </source>
</evidence>
<dbReference type="Pfam" id="PF09335">
    <property type="entry name" value="VTT_dom"/>
    <property type="match status" value="1"/>
</dbReference>
<keyword evidence="9" id="KW-1185">Reference proteome</keyword>
<reference evidence="8 9" key="1">
    <citation type="submission" date="2020-04" db="EMBL/GenBank/DDBJ databases">
        <title>Rhodospirillaceae bacterium KN72 isolated from deep sea.</title>
        <authorList>
            <person name="Zhang D.-C."/>
        </authorList>
    </citation>
    <scope>NUCLEOTIDE SEQUENCE [LARGE SCALE GENOMIC DNA]</scope>
    <source>
        <strain evidence="8 9">KN72</strain>
    </source>
</reference>
<name>A0A7Y0HDJ6_9PROT</name>
<comment type="subcellular location">
    <subcellularLocation>
        <location evidence="1 6">Cell membrane</location>
        <topology evidence="1 6">Multi-pass membrane protein</topology>
    </subcellularLocation>
</comment>
<accession>A0A7Y0HDJ6</accession>
<protein>
    <recommendedName>
        <fullName evidence="6">TVP38/TMEM64 family membrane protein</fullName>
    </recommendedName>
</protein>
<evidence type="ECO:0000313" key="9">
    <source>
        <dbReference type="Proteomes" id="UP000539372"/>
    </source>
</evidence>
<comment type="similarity">
    <text evidence="6">Belongs to the TVP38/TMEM64 family.</text>
</comment>
<organism evidence="8 9">
    <name type="scientific">Pacificispira spongiicola</name>
    <dbReference type="NCBI Taxonomy" id="2729598"/>
    <lineage>
        <taxon>Bacteria</taxon>
        <taxon>Pseudomonadati</taxon>
        <taxon>Pseudomonadota</taxon>
        <taxon>Alphaproteobacteria</taxon>
        <taxon>Rhodospirillales</taxon>
        <taxon>Rhodospirillaceae</taxon>
        <taxon>Pacificispira</taxon>
    </lineage>
</organism>
<evidence type="ECO:0000256" key="1">
    <source>
        <dbReference type="ARBA" id="ARBA00004651"/>
    </source>
</evidence>
<dbReference type="InterPro" id="IPR032816">
    <property type="entry name" value="VTT_dom"/>
</dbReference>
<dbReference type="Proteomes" id="UP000539372">
    <property type="component" value="Unassembled WGS sequence"/>
</dbReference>
<keyword evidence="4 6" id="KW-1133">Transmembrane helix</keyword>
<feature type="transmembrane region" description="Helical" evidence="6">
    <location>
        <begin position="144"/>
        <end position="168"/>
    </location>
</feature>
<dbReference type="AlphaFoldDB" id="A0A7Y0HDJ6"/>
<evidence type="ECO:0000256" key="2">
    <source>
        <dbReference type="ARBA" id="ARBA00022475"/>
    </source>
</evidence>
<dbReference type="GO" id="GO:0005886">
    <property type="term" value="C:plasma membrane"/>
    <property type="evidence" value="ECO:0007669"/>
    <property type="project" value="UniProtKB-SubCell"/>
</dbReference>
<proteinExistence type="inferred from homology"/>
<dbReference type="EMBL" id="JABBNT010000001">
    <property type="protein sequence ID" value="NMM43730.1"/>
    <property type="molecule type" value="Genomic_DNA"/>
</dbReference>
<keyword evidence="5 6" id="KW-0472">Membrane</keyword>
<evidence type="ECO:0000256" key="5">
    <source>
        <dbReference type="ARBA" id="ARBA00023136"/>
    </source>
</evidence>
<feature type="transmembrane region" description="Helical" evidence="6">
    <location>
        <begin position="21"/>
        <end position="40"/>
    </location>
</feature>
<feature type="transmembrane region" description="Helical" evidence="6">
    <location>
        <begin position="214"/>
        <end position="235"/>
    </location>
</feature>
<comment type="caution">
    <text evidence="8">The sequence shown here is derived from an EMBL/GenBank/DDBJ whole genome shotgun (WGS) entry which is preliminary data.</text>
</comment>